<dbReference type="AlphaFoldDB" id="A0A9X1UID2"/>
<keyword evidence="3" id="KW-0966">Cell projection</keyword>
<evidence type="ECO:0000256" key="1">
    <source>
        <dbReference type="SAM" id="MobiDB-lite"/>
    </source>
</evidence>
<dbReference type="EMBL" id="JAKLJA010000012">
    <property type="protein sequence ID" value="MCG5075008.1"/>
    <property type="molecule type" value="Genomic_DNA"/>
</dbReference>
<comment type="caution">
    <text evidence="3">The sequence shown here is derived from an EMBL/GenBank/DDBJ whole genome shotgun (WGS) entry which is preliminary data.</text>
</comment>
<accession>A0A9X1UID2</accession>
<dbReference type="RefSeq" id="WP_238464859.1">
    <property type="nucleotide sequence ID" value="NZ_JAKLJA010000012.1"/>
</dbReference>
<evidence type="ECO:0000313" key="3">
    <source>
        <dbReference type="EMBL" id="MCG5075008.1"/>
    </source>
</evidence>
<gene>
    <name evidence="3" type="ORF">L5014_16840</name>
</gene>
<proteinExistence type="predicted"/>
<sequence>MNGIDTSAAALLAGRIGALSPPGSQGSAGAAQTGVSALTGGVDALADPRNAGSPQASAQTVLSAVALALDAIIRSGGEATPAVVGRAPVWADPSTAGAAQSGDANSLPLPGLSNNPAGQAGAAAQAGALEATLLAGLASGIAQAGLPGGAQGADGADGAAGAGSANGANGANGADGAANGGTAGAQGAASSSLQGTQAAQGAALAAQSGPVAALAAALAQTVASSGLFYESHLAQWLRGQRTPGELADEPQNRLTGGAQLPLDWSPTAHDIDDVLWTDLPSAAQQGARVGSMANAAGAGVGTSSAHGEANAAFAHDAARAGGSAALLADTLLPAARTAAGAGAGVGVHEALLPLVRQQLDLLATGEFRWTGEAWPGVRLDWTIQQDDDERRDAPDPRPGRAVDDDETAWRTRLTLALPALGTVDAELTLAGSTLAVRVQASPGGAQRLTAHSEALRGRLEALGLALAGLSIREIGGMSGAAGVDGARAAGAYARAAATHVRDAQGAGPVEAWHHADAAPAAASAAASAVHAADAPHAMDSTDWELG</sequence>
<protein>
    <submittedName>
        <fullName evidence="3">Flagellar hook-length control protein FliK</fullName>
    </submittedName>
</protein>
<dbReference type="Proteomes" id="UP001139308">
    <property type="component" value="Unassembled WGS sequence"/>
</dbReference>
<evidence type="ECO:0000313" key="4">
    <source>
        <dbReference type="Proteomes" id="UP001139308"/>
    </source>
</evidence>
<keyword evidence="3" id="KW-0969">Cilium</keyword>
<organism evidence="3 4">
    <name type="scientific">Paraburkholderia tagetis</name>
    <dbReference type="NCBI Taxonomy" id="2913261"/>
    <lineage>
        <taxon>Bacteria</taxon>
        <taxon>Pseudomonadati</taxon>
        <taxon>Pseudomonadota</taxon>
        <taxon>Betaproteobacteria</taxon>
        <taxon>Burkholderiales</taxon>
        <taxon>Burkholderiaceae</taxon>
        <taxon>Paraburkholderia</taxon>
    </lineage>
</organism>
<feature type="region of interest" description="Disordered" evidence="1">
    <location>
        <begin position="94"/>
        <end position="113"/>
    </location>
</feature>
<reference evidence="3" key="1">
    <citation type="submission" date="2022-01" db="EMBL/GenBank/DDBJ databases">
        <title>Genome sequence and assembly of Parabukholderia sp. RG36.</title>
        <authorList>
            <person name="Chhetri G."/>
        </authorList>
    </citation>
    <scope>NUCLEOTIDE SEQUENCE</scope>
    <source>
        <strain evidence="3">RG36</strain>
    </source>
</reference>
<evidence type="ECO:0000259" key="2">
    <source>
        <dbReference type="Pfam" id="PF02120"/>
    </source>
</evidence>
<feature type="region of interest" description="Disordered" evidence="1">
    <location>
        <begin position="385"/>
        <end position="405"/>
    </location>
</feature>
<name>A0A9X1UID2_9BURK</name>
<keyword evidence="3" id="KW-0282">Flagellum</keyword>
<dbReference type="InterPro" id="IPR021136">
    <property type="entry name" value="Flagellar_hook_control-like_C"/>
</dbReference>
<feature type="domain" description="Flagellar hook-length control protein-like C-terminal" evidence="2">
    <location>
        <begin position="401"/>
        <end position="476"/>
    </location>
</feature>
<keyword evidence="4" id="KW-1185">Reference proteome</keyword>
<dbReference type="Pfam" id="PF02120">
    <property type="entry name" value="Flg_hook"/>
    <property type="match status" value="1"/>
</dbReference>
<feature type="compositionally biased region" description="Basic and acidic residues" evidence="1">
    <location>
        <begin position="388"/>
        <end position="402"/>
    </location>
</feature>